<dbReference type="AlphaFoldDB" id="A0A7D4TPD3"/>
<dbReference type="RefSeq" id="WP_172990717.1">
    <property type="nucleotide sequence ID" value="NZ_CP054038.1"/>
</dbReference>
<sequence>MRAGVRVHVVAASIVRPVEGAASTRSTLAVGGRRIPHRALGRDRALRYHDYVASLLVRKKDVDVVHAWPLASERTFLAARRRGIPGLREVPNTHTAHAYEVVAAEYAALGLTPRAGASHTADAKRLATEEREWEAATALLVPSDAVARTFLDRGFDPRRLLRTQYGCTIAELPARDAPGAASRPFTAVFLGRGDPRKGLHTALRAWRDSAAAQTGRFLVYGALDPDYAAHLAPLLDHPGVEVRGVTTDPLAALATADVMLLPSIEEGSALVTYEAQVAGCVPLVSTAAGALLEEGVTGLTHEVGDVATLTRHLDLLVAQPEVRETMSAAAQAAADQLSWAAAAERLIEAYEVAAALRDPARGSVRDHAPA</sequence>
<dbReference type="Proteomes" id="UP000502498">
    <property type="component" value="Chromosome"/>
</dbReference>
<reference evidence="3 4" key="1">
    <citation type="submission" date="2020-05" db="EMBL/GenBank/DDBJ databases">
        <title>Strain PA2F3 complete genome.</title>
        <authorList>
            <person name="Kim Y.-S."/>
            <person name="Kim S.-J."/>
            <person name="Jung H.-k."/>
            <person name="Kim S.-E."/>
            <person name="Kim K.-H."/>
        </authorList>
    </citation>
    <scope>NUCLEOTIDE SEQUENCE [LARGE SCALE GENOMIC DNA]</scope>
    <source>
        <strain evidence="3 4">PA2F3</strain>
    </source>
</reference>
<accession>A0A7D4TPD3</accession>
<protein>
    <submittedName>
        <fullName evidence="3">Glycosyltransferase family 4 protein</fullName>
    </submittedName>
</protein>
<organism evidence="3 4">
    <name type="scientific">Microbacterium hominis</name>
    <dbReference type="NCBI Taxonomy" id="162426"/>
    <lineage>
        <taxon>Bacteria</taxon>
        <taxon>Bacillati</taxon>
        <taxon>Actinomycetota</taxon>
        <taxon>Actinomycetes</taxon>
        <taxon>Micrococcales</taxon>
        <taxon>Microbacteriaceae</taxon>
        <taxon>Microbacterium</taxon>
    </lineage>
</organism>
<dbReference type="Gene3D" id="3.40.50.2000">
    <property type="entry name" value="Glycogen Phosphorylase B"/>
    <property type="match status" value="2"/>
</dbReference>
<evidence type="ECO:0000313" key="4">
    <source>
        <dbReference type="Proteomes" id="UP000502498"/>
    </source>
</evidence>
<evidence type="ECO:0000256" key="2">
    <source>
        <dbReference type="ARBA" id="ARBA00022679"/>
    </source>
</evidence>
<gene>
    <name evidence="3" type="ORF">HQM25_13555</name>
</gene>
<dbReference type="PANTHER" id="PTHR12526">
    <property type="entry name" value="GLYCOSYLTRANSFERASE"/>
    <property type="match status" value="1"/>
</dbReference>
<dbReference type="GO" id="GO:0016757">
    <property type="term" value="F:glycosyltransferase activity"/>
    <property type="evidence" value="ECO:0007669"/>
    <property type="project" value="UniProtKB-KW"/>
</dbReference>
<dbReference type="EMBL" id="CP054038">
    <property type="protein sequence ID" value="QKJ20282.1"/>
    <property type="molecule type" value="Genomic_DNA"/>
</dbReference>
<dbReference type="CDD" id="cd03801">
    <property type="entry name" value="GT4_PimA-like"/>
    <property type="match status" value="1"/>
</dbReference>
<keyword evidence="1" id="KW-0328">Glycosyltransferase</keyword>
<evidence type="ECO:0000313" key="3">
    <source>
        <dbReference type="EMBL" id="QKJ20282.1"/>
    </source>
</evidence>
<evidence type="ECO:0000256" key="1">
    <source>
        <dbReference type="ARBA" id="ARBA00022676"/>
    </source>
</evidence>
<proteinExistence type="predicted"/>
<dbReference type="PANTHER" id="PTHR12526:SF510">
    <property type="entry name" value="D-INOSITOL 3-PHOSPHATE GLYCOSYLTRANSFERASE"/>
    <property type="match status" value="1"/>
</dbReference>
<name>A0A7D4TPD3_9MICO</name>
<keyword evidence="2 3" id="KW-0808">Transferase</keyword>
<dbReference type="Pfam" id="PF13692">
    <property type="entry name" value="Glyco_trans_1_4"/>
    <property type="match status" value="1"/>
</dbReference>
<dbReference type="SUPFAM" id="SSF53756">
    <property type="entry name" value="UDP-Glycosyltransferase/glycogen phosphorylase"/>
    <property type="match status" value="1"/>
</dbReference>